<dbReference type="RefSeq" id="WP_009541845.1">
    <property type="nucleotide sequence ID" value="NZ_ANHY01000017.1"/>
</dbReference>
<accession>K9HCD9</accession>
<dbReference type="InterPro" id="IPR046342">
    <property type="entry name" value="CBS_dom_sf"/>
</dbReference>
<proteinExistence type="predicted"/>
<dbReference type="EMBL" id="ANHY01000017">
    <property type="protein sequence ID" value="EKV28188.1"/>
    <property type="molecule type" value="Genomic_DNA"/>
</dbReference>
<feature type="domain" description="CBS" evidence="3">
    <location>
        <begin position="74"/>
        <end position="132"/>
    </location>
</feature>
<evidence type="ECO:0000313" key="5">
    <source>
        <dbReference type="Proteomes" id="UP000009881"/>
    </source>
</evidence>
<dbReference type="STRING" id="1238182.C882_1189"/>
<dbReference type="Proteomes" id="UP000009881">
    <property type="component" value="Unassembled WGS sequence"/>
</dbReference>
<dbReference type="PROSITE" id="PS51371">
    <property type="entry name" value="CBS"/>
    <property type="match status" value="2"/>
</dbReference>
<keyword evidence="5" id="KW-1185">Reference proteome</keyword>
<dbReference type="Gene3D" id="3.10.580.10">
    <property type="entry name" value="CBS-domain"/>
    <property type="match status" value="1"/>
</dbReference>
<dbReference type="InterPro" id="IPR051257">
    <property type="entry name" value="Diverse_CBS-Domain"/>
</dbReference>
<comment type="caution">
    <text evidence="4">The sequence shown here is derived from an EMBL/GenBank/DDBJ whole genome shotgun (WGS) entry which is preliminary data.</text>
</comment>
<dbReference type="PANTHER" id="PTHR43080:SF2">
    <property type="entry name" value="CBS DOMAIN-CONTAINING PROTEIN"/>
    <property type="match status" value="1"/>
</dbReference>
<dbReference type="SMART" id="SM00116">
    <property type="entry name" value="CBS"/>
    <property type="match status" value="2"/>
</dbReference>
<sequence>MATRIKEVMTKNVRLADPKMSLKECANAMREDNIGMMPVSDDGRLVGTITDRDITLNGTAKGLDPNNTRVAQAMTEGVEYVFDEDTVDEAARVMADRQVRRLAVLNAQKELVGMIATADLATHVRSSGPVDEAVRGVSQG</sequence>
<gene>
    <name evidence="4" type="ORF">C882_1189</name>
</gene>
<dbReference type="AlphaFoldDB" id="K9HCD9"/>
<reference evidence="4 5" key="1">
    <citation type="journal article" date="2013" name="Genome Announc.">
        <title>Draft Genome Sequence of an Alphaproteobacterium, Caenispirillum salinarum AK4(T), Isolated from a Solar Saltern.</title>
        <authorList>
            <person name="Khatri I."/>
            <person name="Singh A."/>
            <person name="Korpole S."/>
            <person name="Pinnaka A.K."/>
            <person name="Subramanian S."/>
        </authorList>
    </citation>
    <scope>NUCLEOTIDE SEQUENCE [LARGE SCALE GENOMIC DNA]</scope>
    <source>
        <strain evidence="4 5">AK4</strain>
    </source>
</reference>
<protein>
    <submittedName>
        <fullName evidence="4">Putative inosine-5'-monophosphate dehydrogenase protein</fullName>
    </submittedName>
</protein>
<dbReference type="PANTHER" id="PTHR43080">
    <property type="entry name" value="CBS DOMAIN-CONTAINING PROTEIN CBSX3, MITOCHONDRIAL"/>
    <property type="match status" value="1"/>
</dbReference>
<evidence type="ECO:0000256" key="2">
    <source>
        <dbReference type="PROSITE-ProRule" id="PRU00703"/>
    </source>
</evidence>
<dbReference type="SUPFAM" id="SSF54631">
    <property type="entry name" value="CBS-domain pair"/>
    <property type="match status" value="1"/>
</dbReference>
<dbReference type="eggNOG" id="COG0517">
    <property type="taxonomic scope" value="Bacteria"/>
</dbReference>
<evidence type="ECO:0000256" key="1">
    <source>
        <dbReference type="ARBA" id="ARBA00023122"/>
    </source>
</evidence>
<feature type="domain" description="CBS" evidence="3">
    <location>
        <begin position="9"/>
        <end position="65"/>
    </location>
</feature>
<dbReference type="OrthoDB" id="9802114at2"/>
<keyword evidence="1 2" id="KW-0129">CBS domain</keyword>
<evidence type="ECO:0000259" key="3">
    <source>
        <dbReference type="PROSITE" id="PS51371"/>
    </source>
</evidence>
<dbReference type="Pfam" id="PF00571">
    <property type="entry name" value="CBS"/>
    <property type="match status" value="2"/>
</dbReference>
<dbReference type="CDD" id="cd04622">
    <property type="entry name" value="CBS_pair_HRP1_like"/>
    <property type="match status" value="1"/>
</dbReference>
<name>K9HCD9_9PROT</name>
<organism evidence="4 5">
    <name type="scientific">Caenispirillum salinarum AK4</name>
    <dbReference type="NCBI Taxonomy" id="1238182"/>
    <lineage>
        <taxon>Bacteria</taxon>
        <taxon>Pseudomonadati</taxon>
        <taxon>Pseudomonadota</taxon>
        <taxon>Alphaproteobacteria</taxon>
        <taxon>Rhodospirillales</taxon>
        <taxon>Novispirillaceae</taxon>
        <taxon>Caenispirillum</taxon>
    </lineage>
</organism>
<dbReference type="InterPro" id="IPR000644">
    <property type="entry name" value="CBS_dom"/>
</dbReference>
<evidence type="ECO:0000313" key="4">
    <source>
        <dbReference type="EMBL" id="EKV28188.1"/>
    </source>
</evidence>